<evidence type="ECO:0000256" key="5">
    <source>
        <dbReference type="ARBA" id="ARBA00022725"/>
    </source>
</evidence>
<evidence type="ECO:0000256" key="4">
    <source>
        <dbReference type="ARBA" id="ARBA00022692"/>
    </source>
</evidence>
<feature type="transmembrane region" description="Helical" evidence="10">
    <location>
        <begin position="48"/>
        <end position="71"/>
    </location>
</feature>
<protein>
    <recommendedName>
        <fullName evidence="10">Odorant receptor</fullName>
    </recommendedName>
</protein>
<dbReference type="GO" id="GO:0007165">
    <property type="term" value="P:signal transduction"/>
    <property type="evidence" value="ECO:0007669"/>
    <property type="project" value="UniProtKB-KW"/>
</dbReference>
<name>B4IXY1_DROGR</name>
<dbReference type="Pfam" id="PF02949">
    <property type="entry name" value="7tm_6"/>
    <property type="match status" value="1"/>
</dbReference>
<keyword evidence="8 10" id="KW-0675">Receptor</keyword>
<dbReference type="AlphaFoldDB" id="B4IXY1"/>
<dbReference type="GO" id="GO:0005549">
    <property type="term" value="F:odorant binding"/>
    <property type="evidence" value="ECO:0007669"/>
    <property type="project" value="InterPro"/>
</dbReference>
<dbReference type="HOGENOM" id="CLU_033399_8_0_1"/>
<dbReference type="eggNOG" id="ENOG502T9FV">
    <property type="taxonomic scope" value="Eukaryota"/>
</dbReference>
<comment type="subcellular location">
    <subcellularLocation>
        <location evidence="1 10">Cell membrane</location>
        <topology evidence="1 10">Multi-pass membrane protein</topology>
    </subcellularLocation>
</comment>
<dbReference type="InParanoid" id="B4IXY1"/>
<keyword evidence="4 10" id="KW-0812">Transmembrane</keyword>
<dbReference type="GO" id="GO:0005886">
    <property type="term" value="C:plasma membrane"/>
    <property type="evidence" value="ECO:0007669"/>
    <property type="project" value="UniProtKB-SubCell"/>
</dbReference>
<organism evidence="12">
    <name type="scientific">Drosophila grimshawi</name>
    <name type="common">Hawaiian fruit fly</name>
    <name type="synonym">Idiomyia grimshawi</name>
    <dbReference type="NCBI Taxonomy" id="7222"/>
    <lineage>
        <taxon>Eukaryota</taxon>
        <taxon>Metazoa</taxon>
        <taxon>Ecdysozoa</taxon>
        <taxon>Arthropoda</taxon>
        <taxon>Hexapoda</taxon>
        <taxon>Insecta</taxon>
        <taxon>Pterygota</taxon>
        <taxon>Neoptera</taxon>
        <taxon>Endopterygota</taxon>
        <taxon>Diptera</taxon>
        <taxon>Brachycera</taxon>
        <taxon>Muscomorpha</taxon>
        <taxon>Ephydroidea</taxon>
        <taxon>Drosophilidae</taxon>
        <taxon>Drosophila</taxon>
        <taxon>Hawaiian Drosophila</taxon>
    </lineage>
</organism>
<comment type="caution">
    <text evidence="10">Lacks conserved residue(s) required for the propagation of feature annotation.</text>
</comment>
<evidence type="ECO:0000313" key="12">
    <source>
        <dbReference type="Proteomes" id="UP000001070"/>
    </source>
</evidence>
<dbReference type="PANTHER" id="PTHR21137:SF35">
    <property type="entry name" value="ODORANT RECEPTOR 19A-RELATED"/>
    <property type="match status" value="1"/>
</dbReference>
<dbReference type="OrthoDB" id="6604226at2759"/>
<gene>
    <name evidence="11" type="primary">Dgri\GH16278</name>
    <name evidence="11" type="ORF">Dgri_GH16278</name>
</gene>
<keyword evidence="12" id="KW-1185">Reference proteome</keyword>
<feature type="transmembrane region" description="Helical" evidence="10">
    <location>
        <begin position="142"/>
        <end position="163"/>
    </location>
</feature>
<feature type="transmembrane region" description="Helical" evidence="10">
    <location>
        <begin position="265"/>
        <end position="286"/>
    </location>
</feature>
<dbReference type="GO" id="GO:0004984">
    <property type="term" value="F:olfactory receptor activity"/>
    <property type="evidence" value="ECO:0007669"/>
    <property type="project" value="InterPro"/>
</dbReference>
<dbReference type="EMBL" id="CH916366">
    <property type="protein sequence ID" value="EDV96502.1"/>
    <property type="molecule type" value="Genomic_DNA"/>
</dbReference>
<dbReference type="PANTHER" id="PTHR21137">
    <property type="entry name" value="ODORANT RECEPTOR"/>
    <property type="match status" value="1"/>
</dbReference>
<evidence type="ECO:0000256" key="8">
    <source>
        <dbReference type="ARBA" id="ARBA00023170"/>
    </source>
</evidence>
<dbReference type="KEGG" id="dgr:6556833"/>
<evidence type="ECO:0000256" key="9">
    <source>
        <dbReference type="ARBA" id="ARBA00023224"/>
    </source>
</evidence>
<evidence type="ECO:0000256" key="1">
    <source>
        <dbReference type="ARBA" id="ARBA00004651"/>
    </source>
</evidence>
<evidence type="ECO:0000256" key="3">
    <source>
        <dbReference type="ARBA" id="ARBA00022606"/>
    </source>
</evidence>
<reference evidence="11 12" key="1">
    <citation type="journal article" date="2007" name="Nature">
        <title>Evolution of genes and genomes on the Drosophila phylogeny.</title>
        <authorList>
            <consortium name="Drosophila 12 Genomes Consortium"/>
            <person name="Clark A.G."/>
            <person name="Eisen M.B."/>
            <person name="Smith D.R."/>
            <person name="Bergman C.M."/>
            <person name="Oliver B."/>
            <person name="Markow T.A."/>
            <person name="Kaufman T.C."/>
            <person name="Kellis M."/>
            <person name="Gelbart W."/>
            <person name="Iyer V.N."/>
            <person name="Pollard D.A."/>
            <person name="Sackton T.B."/>
            <person name="Larracuente A.M."/>
            <person name="Singh N.D."/>
            <person name="Abad J.P."/>
            <person name="Abt D.N."/>
            <person name="Adryan B."/>
            <person name="Aguade M."/>
            <person name="Akashi H."/>
            <person name="Anderson W.W."/>
            <person name="Aquadro C.F."/>
            <person name="Ardell D.H."/>
            <person name="Arguello R."/>
            <person name="Artieri C.G."/>
            <person name="Barbash D.A."/>
            <person name="Barker D."/>
            <person name="Barsanti P."/>
            <person name="Batterham P."/>
            <person name="Batzoglou S."/>
            <person name="Begun D."/>
            <person name="Bhutkar A."/>
            <person name="Blanco E."/>
            <person name="Bosak S.A."/>
            <person name="Bradley R.K."/>
            <person name="Brand A.D."/>
            <person name="Brent M.R."/>
            <person name="Brooks A.N."/>
            <person name="Brown R.H."/>
            <person name="Butlin R.K."/>
            <person name="Caggese C."/>
            <person name="Calvi B.R."/>
            <person name="Bernardo de Carvalho A."/>
            <person name="Caspi A."/>
            <person name="Castrezana S."/>
            <person name="Celniker S.E."/>
            <person name="Chang J.L."/>
            <person name="Chapple C."/>
            <person name="Chatterji S."/>
            <person name="Chinwalla A."/>
            <person name="Civetta A."/>
            <person name="Clifton S.W."/>
            <person name="Comeron J.M."/>
            <person name="Costello J.C."/>
            <person name="Coyne J.A."/>
            <person name="Daub J."/>
            <person name="David R.G."/>
            <person name="Delcher A.L."/>
            <person name="Delehaunty K."/>
            <person name="Do C.B."/>
            <person name="Ebling H."/>
            <person name="Edwards K."/>
            <person name="Eickbush T."/>
            <person name="Evans J.D."/>
            <person name="Filipski A."/>
            <person name="Findeiss S."/>
            <person name="Freyhult E."/>
            <person name="Fulton L."/>
            <person name="Fulton R."/>
            <person name="Garcia A.C."/>
            <person name="Gardiner A."/>
            <person name="Garfield D.A."/>
            <person name="Garvin B.E."/>
            <person name="Gibson G."/>
            <person name="Gilbert D."/>
            <person name="Gnerre S."/>
            <person name="Godfrey J."/>
            <person name="Good R."/>
            <person name="Gotea V."/>
            <person name="Gravely B."/>
            <person name="Greenberg A.J."/>
            <person name="Griffiths-Jones S."/>
            <person name="Gross S."/>
            <person name="Guigo R."/>
            <person name="Gustafson E.A."/>
            <person name="Haerty W."/>
            <person name="Hahn M.W."/>
            <person name="Halligan D.L."/>
            <person name="Halpern A.L."/>
            <person name="Halter G.M."/>
            <person name="Han M.V."/>
            <person name="Heger A."/>
            <person name="Hillier L."/>
            <person name="Hinrichs A.S."/>
            <person name="Holmes I."/>
            <person name="Hoskins R.A."/>
            <person name="Hubisz M.J."/>
            <person name="Hultmark D."/>
            <person name="Huntley M.A."/>
            <person name="Jaffe D.B."/>
            <person name="Jagadeeshan S."/>
            <person name="Jeck W.R."/>
            <person name="Johnson J."/>
            <person name="Jones C.D."/>
            <person name="Jordan W.C."/>
            <person name="Karpen G.H."/>
            <person name="Kataoka E."/>
            <person name="Keightley P.D."/>
            <person name="Kheradpour P."/>
            <person name="Kirkness E.F."/>
            <person name="Koerich L.B."/>
            <person name="Kristiansen K."/>
            <person name="Kudrna D."/>
            <person name="Kulathinal R.J."/>
            <person name="Kumar S."/>
            <person name="Kwok R."/>
            <person name="Lander E."/>
            <person name="Langley C.H."/>
            <person name="Lapoint R."/>
            <person name="Lazzaro B.P."/>
            <person name="Lee S.J."/>
            <person name="Levesque L."/>
            <person name="Li R."/>
            <person name="Lin C.F."/>
            <person name="Lin M.F."/>
            <person name="Lindblad-Toh K."/>
            <person name="Llopart A."/>
            <person name="Long M."/>
            <person name="Low L."/>
            <person name="Lozovsky E."/>
            <person name="Lu J."/>
            <person name="Luo M."/>
            <person name="Machado C.A."/>
            <person name="Makalowski W."/>
            <person name="Marzo M."/>
            <person name="Matsuda M."/>
            <person name="Matzkin L."/>
            <person name="McAllister B."/>
            <person name="McBride C.S."/>
            <person name="McKernan B."/>
            <person name="McKernan K."/>
            <person name="Mendez-Lago M."/>
            <person name="Minx P."/>
            <person name="Mollenhauer M.U."/>
            <person name="Montooth K."/>
            <person name="Mount S.M."/>
            <person name="Mu X."/>
            <person name="Myers E."/>
            <person name="Negre B."/>
            <person name="Newfeld S."/>
            <person name="Nielsen R."/>
            <person name="Noor M.A."/>
            <person name="O'Grady P."/>
            <person name="Pachter L."/>
            <person name="Papaceit M."/>
            <person name="Parisi M.J."/>
            <person name="Parisi M."/>
            <person name="Parts L."/>
            <person name="Pedersen J.S."/>
            <person name="Pesole G."/>
            <person name="Phillippy A.M."/>
            <person name="Ponting C.P."/>
            <person name="Pop M."/>
            <person name="Porcelli D."/>
            <person name="Powell J.R."/>
            <person name="Prohaska S."/>
            <person name="Pruitt K."/>
            <person name="Puig M."/>
            <person name="Quesneville H."/>
            <person name="Ram K.R."/>
            <person name="Rand D."/>
            <person name="Rasmussen M.D."/>
            <person name="Reed L.K."/>
            <person name="Reenan R."/>
            <person name="Reily A."/>
            <person name="Remington K.A."/>
            <person name="Rieger T.T."/>
            <person name="Ritchie M.G."/>
            <person name="Robin C."/>
            <person name="Rogers Y.H."/>
            <person name="Rohde C."/>
            <person name="Rozas J."/>
            <person name="Rubenfield M.J."/>
            <person name="Ruiz A."/>
            <person name="Russo S."/>
            <person name="Salzberg S.L."/>
            <person name="Sanchez-Gracia A."/>
            <person name="Saranga D.J."/>
            <person name="Sato H."/>
            <person name="Schaeffer S.W."/>
            <person name="Schatz M.C."/>
            <person name="Schlenke T."/>
            <person name="Schwartz R."/>
            <person name="Segarra C."/>
            <person name="Singh R.S."/>
            <person name="Sirot L."/>
            <person name="Sirota M."/>
            <person name="Sisneros N.B."/>
            <person name="Smith C.D."/>
            <person name="Smith T.F."/>
            <person name="Spieth J."/>
            <person name="Stage D.E."/>
            <person name="Stark A."/>
            <person name="Stephan W."/>
            <person name="Strausberg R.L."/>
            <person name="Strempel S."/>
            <person name="Sturgill D."/>
            <person name="Sutton G."/>
            <person name="Sutton G.G."/>
            <person name="Tao W."/>
            <person name="Teichmann S."/>
            <person name="Tobari Y.N."/>
            <person name="Tomimura Y."/>
            <person name="Tsolas J.M."/>
            <person name="Valente V.L."/>
            <person name="Venter E."/>
            <person name="Venter J.C."/>
            <person name="Vicario S."/>
            <person name="Vieira F.G."/>
            <person name="Vilella A.J."/>
            <person name="Villasante A."/>
            <person name="Walenz B."/>
            <person name="Wang J."/>
            <person name="Wasserman M."/>
            <person name="Watts T."/>
            <person name="Wilson D."/>
            <person name="Wilson R.K."/>
            <person name="Wing R.A."/>
            <person name="Wolfner M.F."/>
            <person name="Wong A."/>
            <person name="Wong G.K."/>
            <person name="Wu C.I."/>
            <person name="Wu G."/>
            <person name="Yamamoto D."/>
            <person name="Yang H.P."/>
            <person name="Yang S.P."/>
            <person name="Yorke J.A."/>
            <person name="Yoshida K."/>
            <person name="Zdobnov E."/>
            <person name="Zhang P."/>
            <person name="Zhang Y."/>
            <person name="Zimin A.V."/>
            <person name="Baldwin J."/>
            <person name="Abdouelleil A."/>
            <person name="Abdulkadir J."/>
            <person name="Abebe A."/>
            <person name="Abera B."/>
            <person name="Abreu J."/>
            <person name="Acer S.C."/>
            <person name="Aftuck L."/>
            <person name="Alexander A."/>
            <person name="An P."/>
            <person name="Anderson E."/>
            <person name="Anderson S."/>
            <person name="Arachi H."/>
            <person name="Azer M."/>
            <person name="Bachantsang P."/>
            <person name="Barry A."/>
            <person name="Bayul T."/>
            <person name="Berlin A."/>
            <person name="Bessette D."/>
            <person name="Bloom T."/>
            <person name="Blye J."/>
            <person name="Boguslavskiy L."/>
            <person name="Bonnet C."/>
            <person name="Boukhgalter B."/>
            <person name="Bourzgui I."/>
            <person name="Brown A."/>
            <person name="Cahill P."/>
            <person name="Channer S."/>
            <person name="Cheshatsang Y."/>
            <person name="Chuda L."/>
            <person name="Citroen M."/>
            <person name="Collymore A."/>
            <person name="Cooke P."/>
            <person name="Costello M."/>
            <person name="D'Aco K."/>
            <person name="Daza R."/>
            <person name="De Haan G."/>
            <person name="DeGray S."/>
            <person name="DeMaso C."/>
            <person name="Dhargay N."/>
            <person name="Dooley K."/>
            <person name="Dooley E."/>
            <person name="Doricent M."/>
            <person name="Dorje P."/>
            <person name="Dorjee K."/>
            <person name="Dupes A."/>
            <person name="Elong R."/>
            <person name="Falk J."/>
            <person name="Farina A."/>
            <person name="Faro S."/>
            <person name="Ferguson D."/>
            <person name="Fisher S."/>
            <person name="Foley C.D."/>
            <person name="Franke A."/>
            <person name="Friedrich D."/>
            <person name="Gadbois L."/>
            <person name="Gearin G."/>
            <person name="Gearin C.R."/>
            <person name="Giannoukos G."/>
            <person name="Goode T."/>
            <person name="Graham J."/>
            <person name="Grandbois E."/>
            <person name="Grewal S."/>
            <person name="Gyaltsen K."/>
            <person name="Hafez N."/>
            <person name="Hagos B."/>
            <person name="Hall J."/>
            <person name="Henson C."/>
            <person name="Hollinger A."/>
            <person name="Honan T."/>
            <person name="Huard M.D."/>
            <person name="Hughes L."/>
            <person name="Hurhula B."/>
            <person name="Husby M.E."/>
            <person name="Kamat A."/>
            <person name="Kanga B."/>
            <person name="Kashin S."/>
            <person name="Khazanovich D."/>
            <person name="Kisner P."/>
            <person name="Lance K."/>
            <person name="Lara M."/>
            <person name="Lee W."/>
            <person name="Lennon N."/>
            <person name="Letendre F."/>
            <person name="LeVine R."/>
            <person name="Lipovsky A."/>
            <person name="Liu X."/>
            <person name="Liu J."/>
            <person name="Liu S."/>
            <person name="Lokyitsang T."/>
            <person name="Lokyitsang Y."/>
            <person name="Lubonja R."/>
            <person name="Lui A."/>
            <person name="MacDonald P."/>
            <person name="Magnisalis V."/>
            <person name="Maru K."/>
            <person name="Matthews C."/>
            <person name="McCusker W."/>
            <person name="McDonough S."/>
            <person name="Mehta T."/>
            <person name="Meldrim J."/>
            <person name="Meneus L."/>
            <person name="Mihai O."/>
            <person name="Mihalev A."/>
            <person name="Mihova T."/>
            <person name="Mittelman R."/>
            <person name="Mlenga V."/>
            <person name="Montmayeur A."/>
            <person name="Mulrain L."/>
            <person name="Navidi A."/>
            <person name="Naylor J."/>
            <person name="Negash T."/>
            <person name="Nguyen T."/>
            <person name="Nguyen N."/>
            <person name="Nicol R."/>
            <person name="Norbu C."/>
            <person name="Norbu N."/>
            <person name="Novod N."/>
            <person name="O'Neill B."/>
            <person name="Osman S."/>
            <person name="Markiewicz E."/>
            <person name="Oyono O.L."/>
            <person name="Patti C."/>
            <person name="Phunkhang P."/>
            <person name="Pierre F."/>
            <person name="Priest M."/>
            <person name="Raghuraman S."/>
            <person name="Rege F."/>
            <person name="Reyes R."/>
            <person name="Rise C."/>
            <person name="Rogov P."/>
            <person name="Ross K."/>
            <person name="Ryan E."/>
            <person name="Settipalli S."/>
            <person name="Shea T."/>
            <person name="Sherpa N."/>
            <person name="Shi L."/>
            <person name="Shih D."/>
            <person name="Sparrow T."/>
            <person name="Spaulding J."/>
            <person name="Stalker J."/>
            <person name="Stange-Thomann N."/>
            <person name="Stavropoulos S."/>
            <person name="Stone C."/>
            <person name="Strader C."/>
            <person name="Tesfaye S."/>
            <person name="Thomson T."/>
            <person name="Thoulutsang Y."/>
            <person name="Thoulutsang D."/>
            <person name="Topham K."/>
            <person name="Topping I."/>
            <person name="Tsamla T."/>
            <person name="Vassiliev H."/>
            <person name="Vo A."/>
            <person name="Wangchuk T."/>
            <person name="Wangdi T."/>
            <person name="Weiand M."/>
            <person name="Wilkinson J."/>
            <person name="Wilson A."/>
            <person name="Yadav S."/>
            <person name="Young G."/>
            <person name="Yu Q."/>
            <person name="Zembek L."/>
            <person name="Zhong D."/>
            <person name="Zimmer A."/>
            <person name="Zwirko Z."/>
            <person name="Jaffe D.B."/>
            <person name="Alvarez P."/>
            <person name="Brockman W."/>
            <person name="Butler J."/>
            <person name="Chin C."/>
            <person name="Gnerre S."/>
            <person name="Grabherr M."/>
            <person name="Kleber M."/>
            <person name="Mauceli E."/>
            <person name="MacCallum I."/>
        </authorList>
    </citation>
    <scope>NUCLEOTIDE SEQUENCE [LARGE SCALE GENOMIC DNA]</scope>
    <source>
        <strain evidence="12">Tucson 15287-2541.00</strain>
    </source>
</reference>
<accession>B4IXY1</accession>
<comment type="similarity">
    <text evidence="10">Belongs to the insect chemoreceptor superfamily. Heteromeric odorant receptor channel (TC 1.A.69) family.</text>
</comment>
<keyword evidence="2" id="KW-1003">Cell membrane</keyword>
<keyword evidence="5 10" id="KW-0552">Olfaction</keyword>
<evidence type="ECO:0000256" key="7">
    <source>
        <dbReference type="ARBA" id="ARBA00023136"/>
    </source>
</evidence>
<dbReference type="PhylomeDB" id="B4IXY1"/>
<dbReference type="OMA" id="MVLMIET"/>
<evidence type="ECO:0000256" key="2">
    <source>
        <dbReference type="ARBA" id="ARBA00022475"/>
    </source>
</evidence>
<evidence type="ECO:0000313" key="11">
    <source>
        <dbReference type="EMBL" id="EDV96502.1"/>
    </source>
</evidence>
<proteinExistence type="inferred from homology"/>
<keyword evidence="3 10" id="KW-0716">Sensory transduction</keyword>
<keyword evidence="9 10" id="KW-0807">Transducer</keyword>
<evidence type="ECO:0000256" key="10">
    <source>
        <dbReference type="RuleBase" id="RU351113"/>
    </source>
</evidence>
<evidence type="ECO:0000256" key="6">
    <source>
        <dbReference type="ARBA" id="ARBA00022989"/>
    </source>
</evidence>
<keyword evidence="7 10" id="KW-0472">Membrane</keyword>
<feature type="transmembrane region" description="Helical" evidence="10">
    <location>
        <begin position="292"/>
        <end position="317"/>
    </location>
</feature>
<keyword evidence="6 10" id="KW-1133">Transmembrane helix</keyword>
<sequence length="400" mass="46716">MIFEYLREPSLEDLLPSRDAFKYLERGMKCVGWIPPPKEKLYYWAYRFWSVVVFSLGGIYTQVGLYATYIFDFDSFTVNTFLSSIQSVPDATTVPLKVLTLLPNIWRFHKAWDLLDLMDKRCTRMEERFEVHRCVVRCNTAFIIYTAVYSIFLTLTYLSSVLMGSTPWGFYNPFIDYRSSPQNLWIACTFEYFVGSAASYLDEMADLYPLMFGLILRTHIKLLTERINRLRTNSDETEDQSYEELVNCCKDYKLIVEFCNNFRPIISVTIFLQFISIGVCLGLTLFNLLFFATFWIGLATIAFIILLVFQTFPFCYVCDLVEKDCEMLSIAIFQSNWVDADKRYKQSLIYFLHRTQQPINIKAGGKFKICLQTNIEMAKIAFSVITFAKQLNIMDKLQAN</sequence>
<dbReference type="Proteomes" id="UP000001070">
    <property type="component" value="Unassembled WGS sequence"/>
</dbReference>
<dbReference type="InterPro" id="IPR004117">
    <property type="entry name" value="7tm6_olfct_rcpt"/>
</dbReference>